<accession>A0A433QHJ8</accession>
<dbReference type="SUPFAM" id="SSF53383">
    <property type="entry name" value="PLP-dependent transferases"/>
    <property type="match status" value="1"/>
</dbReference>
<protein>
    <submittedName>
        <fullName evidence="6">Uncharacterized protein</fullName>
    </submittedName>
</protein>
<dbReference type="GO" id="GO:0000049">
    <property type="term" value="F:tRNA binding"/>
    <property type="evidence" value="ECO:0007669"/>
    <property type="project" value="TreeGrafter"/>
</dbReference>
<evidence type="ECO:0000256" key="1">
    <source>
        <dbReference type="ARBA" id="ARBA00001933"/>
    </source>
</evidence>
<dbReference type="InterPro" id="IPR015422">
    <property type="entry name" value="PyrdxlP-dep_Trfase_small"/>
</dbReference>
<dbReference type="InterPro" id="IPR008829">
    <property type="entry name" value="SepSecS/SepCysS"/>
</dbReference>
<dbReference type="Gene3D" id="3.90.1150.10">
    <property type="entry name" value="Aspartate Aminotransferase, domain 1"/>
    <property type="match status" value="1"/>
</dbReference>
<evidence type="ECO:0000313" key="7">
    <source>
        <dbReference type="Proteomes" id="UP000274822"/>
    </source>
</evidence>
<keyword evidence="5" id="KW-0711">Selenium</keyword>
<evidence type="ECO:0000313" key="6">
    <source>
        <dbReference type="EMBL" id="RUS29273.1"/>
    </source>
</evidence>
<comment type="cofactor">
    <cofactor evidence="1">
        <name>pyridoxal 5'-phosphate</name>
        <dbReference type="ChEBI" id="CHEBI:597326"/>
    </cofactor>
</comment>
<dbReference type="InterPro" id="IPR015424">
    <property type="entry name" value="PyrdxlP-dep_Trfase"/>
</dbReference>
<dbReference type="GO" id="GO:0098621">
    <property type="term" value="F:O-phosphoseryl-tRNA(Sec) selenium transferase activity"/>
    <property type="evidence" value="ECO:0007669"/>
    <property type="project" value="InterPro"/>
</dbReference>
<gene>
    <name evidence="6" type="ORF">BC938DRAFT_480857</name>
</gene>
<keyword evidence="2" id="KW-0808">Transferase</keyword>
<name>A0A433QHJ8_9FUNG</name>
<dbReference type="GO" id="GO:0001514">
    <property type="term" value="P:selenocysteine incorporation"/>
    <property type="evidence" value="ECO:0007669"/>
    <property type="project" value="TreeGrafter"/>
</dbReference>
<dbReference type="PANTHER" id="PTHR12944:SF2">
    <property type="entry name" value="O-PHOSPHOSERYL-TRNA(SEC) SELENIUM TRANSFERASE"/>
    <property type="match status" value="1"/>
</dbReference>
<keyword evidence="7" id="KW-1185">Reference proteome</keyword>
<dbReference type="Proteomes" id="UP000274822">
    <property type="component" value="Unassembled WGS sequence"/>
</dbReference>
<evidence type="ECO:0000256" key="5">
    <source>
        <dbReference type="ARBA" id="ARBA00023266"/>
    </source>
</evidence>
<dbReference type="PANTHER" id="PTHR12944">
    <property type="entry name" value="SOLUBLE LIVER ANTIGEN/LIVER PANCREAS ANTIGEN"/>
    <property type="match status" value="1"/>
</dbReference>
<dbReference type="Pfam" id="PF05889">
    <property type="entry name" value="SepSecS"/>
    <property type="match status" value="1"/>
</dbReference>
<reference evidence="6 7" key="1">
    <citation type="journal article" date="2018" name="New Phytol.">
        <title>Phylogenomics of Endogonaceae and evolution of mycorrhizas within Mucoromycota.</title>
        <authorList>
            <person name="Chang Y."/>
            <person name="Desiro A."/>
            <person name="Na H."/>
            <person name="Sandor L."/>
            <person name="Lipzen A."/>
            <person name="Clum A."/>
            <person name="Barry K."/>
            <person name="Grigoriev I.V."/>
            <person name="Martin F.M."/>
            <person name="Stajich J.E."/>
            <person name="Smith M.E."/>
            <person name="Bonito G."/>
            <person name="Spatafora J.W."/>
        </authorList>
    </citation>
    <scope>NUCLEOTIDE SEQUENCE [LARGE SCALE GENOMIC DNA]</scope>
    <source>
        <strain evidence="6 7">AD002</strain>
    </source>
</reference>
<keyword evidence="4" id="KW-0648">Protein biosynthesis</keyword>
<evidence type="ECO:0000256" key="3">
    <source>
        <dbReference type="ARBA" id="ARBA00022898"/>
    </source>
</evidence>
<evidence type="ECO:0000256" key="4">
    <source>
        <dbReference type="ARBA" id="ARBA00022917"/>
    </source>
</evidence>
<keyword evidence="3" id="KW-0663">Pyridoxal phosphate</keyword>
<dbReference type="GO" id="GO:0001717">
    <property type="term" value="P:conversion of seryl-tRNAsec to selenocys-tRNAsec"/>
    <property type="evidence" value="ECO:0007669"/>
    <property type="project" value="InterPro"/>
</dbReference>
<proteinExistence type="predicted"/>
<dbReference type="InterPro" id="IPR019872">
    <property type="entry name" value="Sec-tRNA_Se_transferase"/>
</dbReference>
<comment type="caution">
    <text evidence="6">The sequence shown here is derived from an EMBL/GenBank/DDBJ whole genome shotgun (WGS) entry which is preliminary data.</text>
</comment>
<evidence type="ECO:0000256" key="2">
    <source>
        <dbReference type="ARBA" id="ARBA00022679"/>
    </source>
</evidence>
<dbReference type="EMBL" id="RBNJ01005378">
    <property type="protein sequence ID" value="RUS29273.1"/>
    <property type="molecule type" value="Genomic_DNA"/>
</dbReference>
<organism evidence="6 7">
    <name type="scientific">Jimgerdemannia flammicorona</name>
    <dbReference type="NCBI Taxonomy" id="994334"/>
    <lineage>
        <taxon>Eukaryota</taxon>
        <taxon>Fungi</taxon>
        <taxon>Fungi incertae sedis</taxon>
        <taxon>Mucoromycota</taxon>
        <taxon>Mucoromycotina</taxon>
        <taxon>Endogonomycetes</taxon>
        <taxon>Endogonales</taxon>
        <taxon>Endogonaceae</taxon>
        <taxon>Jimgerdemannia</taxon>
    </lineage>
</organism>
<sequence length="217" mass="24086">MGVRLSGPFHMRLLTIYLHLAERPRLHEPHPRRLYHSVDARRGRIPWAAEGEKGEMFVHLRQRLDEVAARLGTRVLETPLNDISIAFSLAPFDEPPLDSPAEVKVPVAVDRVEQHVDDPSPPSTKPHKPVTFLGSMLFSRFVSGTRVVPTHVTKTVAGYAFTGYMSHVNEYVPHGAAQAVPYLTAAAAVGVTRAEVDLFAERLEKVVREFVGRGRSG</sequence>
<dbReference type="AlphaFoldDB" id="A0A433QHJ8"/>